<name>A0ABW3HTY2_9BACL</name>
<dbReference type="InterPro" id="IPR052913">
    <property type="entry name" value="Glycopeptide_resist_protein"/>
</dbReference>
<dbReference type="Pfam" id="PF04294">
    <property type="entry name" value="VanW"/>
    <property type="match status" value="1"/>
</dbReference>
<reference evidence="2" key="1">
    <citation type="journal article" date="2019" name="Int. J. Syst. Evol. Microbiol.">
        <title>The Global Catalogue of Microorganisms (GCM) 10K type strain sequencing project: providing services to taxonomists for standard genome sequencing and annotation.</title>
        <authorList>
            <consortium name="The Broad Institute Genomics Platform"/>
            <consortium name="The Broad Institute Genome Sequencing Center for Infectious Disease"/>
            <person name="Wu L."/>
            <person name="Ma J."/>
        </authorList>
    </citation>
    <scope>NUCLEOTIDE SEQUENCE [LARGE SCALE GENOMIC DNA]</scope>
    <source>
        <strain evidence="2">CCUG 59129</strain>
    </source>
</reference>
<dbReference type="PANTHER" id="PTHR35788">
    <property type="entry name" value="EXPORTED PROTEIN-RELATED"/>
    <property type="match status" value="1"/>
</dbReference>
<dbReference type="Proteomes" id="UP001596989">
    <property type="component" value="Unassembled WGS sequence"/>
</dbReference>
<keyword evidence="2" id="KW-1185">Reference proteome</keyword>
<accession>A0ABW3HTY2</accession>
<sequence length="312" mass="34742">MGWKILLSLLLLGQGGQALHAEPLDIRHEGNTLLKVNEEEIVYPMSGVPILLEERMEKLMKEVAPKVEIAPVNATLNSAGGIIPEQTGSILDKRTFQELIYGYVYEGEPSIVDVPTRVVYPRVDSEVLSAIKVRKIGQYATYFNSRNQNRSHNIDLAAKAVNNVVVFPGERFSFNAVVGKRTKEKGYLKAPVIVRGELYEDIGGGICQVSSTLFNAVDRAGLTIVERYSHSRRVPYVPAGRDATVSWYGPDFVFENPYNQPVLIRTFYGYGQVSIVICSSELIELHPRQVPSASRRLPEEVKVDEANAHSIQ</sequence>
<dbReference type="EMBL" id="JBHTJZ010000028">
    <property type="protein sequence ID" value="MFD0961018.1"/>
    <property type="molecule type" value="Genomic_DNA"/>
</dbReference>
<organism evidence="1 2">
    <name type="scientific">Paenibacillus chungangensis</name>
    <dbReference type="NCBI Taxonomy" id="696535"/>
    <lineage>
        <taxon>Bacteria</taxon>
        <taxon>Bacillati</taxon>
        <taxon>Bacillota</taxon>
        <taxon>Bacilli</taxon>
        <taxon>Bacillales</taxon>
        <taxon>Paenibacillaceae</taxon>
        <taxon>Paenibacillus</taxon>
    </lineage>
</organism>
<dbReference type="InterPro" id="IPR007391">
    <property type="entry name" value="Vancomycin_resist_VanW"/>
</dbReference>
<gene>
    <name evidence="1" type="ORF">ACFQ2I_16645</name>
</gene>
<dbReference type="RefSeq" id="WP_377566178.1">
    <property type="nucleotide sequence ID" value="NZ_JBHTJZ010000028.1"/>
</dbReference>
<protein>
    <submittedName>
        <fullName evidence="1">VanW family protein</fullName>
    </submittedName>
</protein>
<evidence type="ECO:0000313" key="2">
    <source>
        <dbReference type="Proteomes" id="UP001596989"/>
    </source>
</evidence>
<dbReference type="PANTHER" id="PTHR35788:SF1">
    <property type="entry name" value="EXPORTED PROTEIN"/>
    <property type="match status" value="1"/>
</dbReference>
<comment type="caution">
    <text evidence="1">The sequence shown here is derived from an EMBL/GenBank/DDBJ whole genome shotgun (WGS) entry which is preliminary data.</text>
</comment>
<proteinExistence type="predicted"/>
<evidence type="ECO:0000313" key="1">
    <source>
        <dbReference type="EMBL" id="MFD0961018.1"/>
    </source>
</evidence>